<proteinExistence type="predicted"/>
<dbReference type="Gene3D" id="1.10.1200.10">
    <property type="entry name" value="ACP-like"/>
    <property type="match status" value="1"/>
</dbReference>
<name>A0ABV9S5J6_9PSEU</name>
<comment type="caution">
    <text evidence="2">The sequence shown here is derived from an EMBL/GenBank/DDBJ whole genome shotgun (WGS) entry which is preliminary data.</text>
</comment>
<evidence type="ECO:0000259" key="1">
    <source>
        <dbReference type="PROSITE" id="PS50075"/>
    </source>
</evidence>
<dbReference type="RefSeq" id="WP_378058060.1">
    <property type="nucleotide sequence ID" value="NZ_JBHSIS010000009.1"/>
</dbReference>
<dbReference type="Proteomes" id="UP001595859">
    <property type="component" value="Unassembled WGS sequence"/>
</dbReference>
<evidence type="ECO:0000313" key="2">
    <source>
        <dbReference type="EMBL" id="MFC4856098.1"/>
    </source>
</evidence>
<protein>
    <submittedName>
        <fullName evidence="2">Acyl carrier protein</fullName>
    </submittedName>
</protein>
<dbReference type="EMBL" id="JBHSIS010000009">
    <property type="protein sequence ID" value="MFC4856098.1"/>
    <property type="molecule type" value="Genomic_DNA"/>
</dbReference>
<sequence>MPNVADRVRRFVIDDLGWTGAPDELTDELALIDEQVVDSLGILTLVRFLETEYGIEVEDTEITPTHLGTLAGIERFVSSKRR</sequence>
<evidence type="ECO:0000313" key="3">
    <source>
        <dbReference type="Proteomes" id="UP001595859"/>
    </source>
</evidence>
<keyword evidence="3" id="KW-1185">Reference proteome</keyword>
<reference evidence="3" key="1">
    <citation type="journal article" date="2019" name="Int. J. Syst. Evol. Microbiol.">
        <title>The Global Catalogue of Microorganisms (GCM) 10K type strain sequencing project: providing services to taxonomists for standard genome sequencing and annotation.</title>
        <authorList>
            <consortium name="The Broad Institute Genomics Platform"/>
            <consortium name="The Broad Institute Genome Sequencing Center for Infectious Disease"/>
            <person name="Wu L."/>
            <person name="Ma J."/>
        </authorList>
    </citation>
    <scope>NUCLEOTIDE SEQUENCE [LARGE SCALE GENOMIC DNA]</scope>
    <source>
        <strain evidence="3">ZS-22-S1</strain>
    </source>
</reference>
<dbReference type="InterPro" id="IPR009081">
    <property type="entry name" value="PP-bd_ACP"/>
</dbReference>
<organism evidence="2 3">
    <name type="scientific">Actinophytocola glycyrrhizae</name>
    <dbReference type="NCBI Taxonomy" id="2044873"/>
    <lineage>
        <taxon>Bacteria</taxon>
        <taxon>Bacillati</taxon>
        <taxon>Actinomycetota</taxon>
        <taxon>Actinomycetes</taxon>
        <taxon>Pseudonocardiales</taxon>
        <taxon>Pseudonocardiaceae</taxon>
    </lineage>
</organism>
<gene>
    <name evidence="2" type="ORF">ACFPCV_21555</name>
</gene>
<accession>A0ABV9S5J6</accession>
<dbReference type="InterPro" id="IPR036736">
    <property type="entry name" value="ACP-like_sf"/>
</dbReference>
<feature type="domain" description="Carrier" evidence="1">
    <location>
        <begin position="2"/>
        <end position="81"/>
    </location>
</feature>
<dbReference type="SUPFAM" id="SSF47336">
    <property type="entry name" value="ACP-like"/>
    <property type="match status" value="1"/>
</dbReference>
<dbReference type="PROSITE" id="PS50075">
    <property type="entry name" value="CARRIER"/>
    <property type="match status" value="1"/>
</dbReference>